<organism evidence="1 2">
    <name type="scientific">Bugula neritina</name>
    <name type="common">Brown bryozoan</name>
    <name type="synonym">Sertularia neritina</name>
    <dbReference type="NCBI Taxonomy" id="10212"/>
    <lineage>
        <taxon>Eukaryota</taxon>
        <taxon>Metazoa</taxon>
        <taxon>Spiralia</taxon>
        <taxon>Lophotrochozoa</taxon>
        <taxon>Bryozoa</taxon>
        <taxon>Gymnolaemata</taxon>
        <taxon>Cheilostomatida</taxon>
        <taxon>Flustrina</taxon>
        <taxon>Buguloidea</taxon>
        <taxon>Bugulidae</taxon>
        <taxon>Bugula</taxon>
    </lineage>
</organism>
<evidence type="ECO:0000313" key="2">
    <source>
        <dbReference type="Proteomes" id="UP000593567"/>
    </source>
</evidence>
<dbReference type="Proteomes" id="UP000593567">
    <property type="component" value="Unassembled WGS sequence"/>
</dbReference>
<keyword evidence="2" id="KW-1185">Reference proteome</keyword>
<dbReference type="AlphaFoldDB" id="A0A7J7KJE2"/>
<accession>A0A7J7KJE2</accession>
<protein>
    <submittedName>
        <fullName evidence="1">Uncharacterized protein</fullName>
    </submittedName>
</protein>
<dbReference type="EMBL" id="VXIV02000344">
    <property type="protein sequence ID" value="KAF6038830.1"/>
    <property type="molecule type" value="Genomic_DNA"/>
</dbReference>
<name>A0A7J7KJE2_BUGNE</name>
<evidence type="ECO:0000313" key="1">
    <source>
        <dbReference type="EMBL" id="KAF6038830.1"/>
    </source>
</evidence>
<comment type="caution">
    <text evidence="1">The sequence shown here is derived from an EMBL/GenBank/DDBJ whole genome shotgun (WGS) entry which is preliminary data.</text>
</comment>
<reference evidence="1" key="1">
    <citation type="submission" date="2020-06" db="EMBL/GenBank/DDBJ databases">
        <title>Draft genome of Bugula neritina, a colonial animal packing powerful symbionts and potential medicines.</title>
        <authorList>
            <person name="Rayko M."/>
        </authorList>
    </citation>
    <scope>NUCLEOTIDE SEQUENCE [LARGE SCALE GENOMIC DNA]</scope>
    <source>
        <strain evidence="1">Kwan_BN1</strain>
    </source>
</reference>
<gene>
    <name evidence="1" type="ORF">EB796_002868</name>
</gene>
<sequence length="69" mass="8144">MKMTLDITAAKNYKPTISLSKYLEWNLLVSWPTPNQSPHKNRLLQQNINRELQHFINKVRNVKVKMPSP</sequence>
<proteinExistence type="predicted"/>